<keyword evidence="3" id="KW-1185">Reference proteome</keyword>
<protein>
    <submittedName>
        <fullName evidence="2">MSHA pilin protein MshA</fullName>
    </submittedName>
</protein>
<dbReference type="AlphaFoldDB" id="V5FGG5"/>
<accession>V5FGG5</accession>
<dbReference type="Proteomes" id="UP000017800">
    <property type="component" value="Unassembled WGS sequence"/>
</dbReference>
<dbReference type="NCBIfam" id="TIGR02532">
    <property type="entry name" value="IV_pilin_GFxxxE"/>
    <property type="match status" value="1"/>
</dbReference>
<evidence type="ECO:0000256" key="1">
    <source>
        <dbReference type="SAM" id="Phobius"/>
    </source>
</evidence>
<keyword evidence="1" id="KW-1133">Transmembrane helix</keyword>
<proteinExistence type="predicted"/>
<evidence type="ECO:0000313" key="3">
    <source>
        <dbReference type="Proteomes" id="UP000017800"/>
    </source>
</evidence>
<dbReference type="EMBL" id="BAUJ01000003">
    <property type="protein sequence ID" value="GAD88152.1"/>
    <property type="molecule type" value="Genomic_DNA"/>
</dbReference>
<feature type="transmembrane region" description="Helical" evidence="1">
    <location>
        <begin position="6"/>
        <end position="31"/>
    </location>
</feature>
<comment type="caution">
    <text evidence="2">The sequence shown here is derived from an EMBL/GenBank/DDBJ whole genome shotgun (WGS) entry which is preliminary data.</text>
</comment>
<sequence length="154" mass="16388">MKKQVGFTLIELVVVIVILGILAVTAAPRFLNLQSDARKSSLQGLKGAMTSAASIVYSKAVIEGKEATATADIEGIDIVYGYPSNSDTGIMKAVDGLEKDWMLVFLNGSDMTFTFKGQDSSQFTDTNGCYVRYDPAISTAANLSAKATVVDNDC</sequence>
<dbReference type="eggNOG" id="COG2165">
    <property type="taxonomic scope" value="Bacteria"/>
</dbReference>
<reference evidence="2 3" key="1">
    <citation type="submission" date="2013-11" db="EMBL/GenBank/DDBJ databases">
        <title>Whole genome shotgun sequence of Vibrio halioticoli NBRC 102217.</title>
        <authorList>
            <person name="Isaki S."/>
            <person name="Kimura A."/>
            <person name="Ohji S."/>
            <person name="Hosoyama A."/>
            <person name="Fujita N."/>
            <person name="Hashimoto M."/>
            <person name="Hosoyama Y."/>
            <person name="Yamazoe A."/>
        </authorList>
    </citation>
    <scope>NUCLEOTIDE SEQUENCE [LARGE SCALE GENOMIC DNA]</scope>
    <source>
        <strain evidence="2 3">NBRC 102217</strain>
    </source>
</reference>
<dbReference type="InterPro" id="IPR045584">
    <property type="entry name" value="Pilin-like"/>
</dbReference>
<dbReference type="OrthoDB" id="5902365at2"/>
<evidence type="ECO:0000313" key="2">
    <source>
        <dbReference type="EMBL" id="GAD88152.1"/>
    </source>
</evidence>
<dbReference type="RefSeq" id="WP_023402551.1">
    <property type="nucleotide sequence ID" value="NZ_BAUJ01000003.1"/>
</dbReference>
<organism evidence="2 3">
    <name type="scientific">Vibrio halioticoli NBRC 102217</name>
    <dbReference type="NCBI Taxonomy" id="1219072"/>
    <lineage>
        <taxon>Bacteria</taxon>
        <taxon>Pseudomonadati</taxon>
        <taxon>Pseudomonadota</taxon>
        <taxon>Gammaproteobacteria</taxon>
        <taxon>Vibrionales</taxon>
        <taxon>Vibrionaceae</taxon>
        <taxon>Vibrio</taxon>
    </lineage>
</organism>
<dbReference type="InterPro" id="IPR012902">
    <property type="entry name" value="N_methyl_site"/>
</dbReference>
<keyword evidence="1" id="KW-0812">Transmembrane</keyword>
<dbReference type="Pfam" id="PF07963">
    <property type="entry name" value="N_methyl"/>
    <property type="match status" value="1"/>
</dbReference>
<keyword evidence="1" id="KW-0472">Membrane</keyword>
<gene>
    <name evidence="2" type="primary">mshA</name>
    <name evidence="2" type="ORF">VHA01S_003_02280</name>
</gene>
<dbReference type="SUPFAM" id="SSF54523">
    <property type="entry name" value="Pili subunits"/>
    <property type="match status" value="1"/>
</dbReference>
<name>V5FGG5_9VIBR</name>
<dbReference type="Gene3D" id="3.30.700.10">
    <property type="entry name" value="Glycoprotein, Type 4 Pilin"/>
    <property type="match status" value="1"/>
</dbReference>